<feature type="signal peptide" evidence="2">
    <location>
        <begin position="1"/>
        <end position="23"/>
    </location>
</feature>
<reference evidence="3" key="1">
    <citation type="submission" date="2022-07" db="EMBL/GenBank/DDBJ databases">
        <title>Enhanced cultured diversity of the mouse gut microbiota enables custom-made synthetic communities.</title>
        <authorList>
            <person name="Afrizal A."/>
        </authorList>
    </citation>
    <scope>NUCLEOTIDE SEQUENCE</scope>
    <source>
        <strain evidence="3">DSM 29482</strain>
    </source>
</reference>
<keyword evidence="4" id="KW-1185">Reference proteome</keyword>
<evidence type="ECO:0000256" key="2">
    <source>
        <dbReference type="SAM" id="SignalP"/>
    </source>
</evidence>
<organism evidence="3 4">
    <name type="scientific">Anaerosalibacter massiliensis</name>
    <dbReference type="NCBI Taxonomy" id="1347392"/>
    <lineage>
        <taxon>Bacteria</taxon>
        <taxon>Bacillati</taxon>
        <taxon>Bacillota</taxon>
        <taxon>Tissierellia</taxon>
        <taxon>Tissierellales</taxon>
        <taxon>Sporanaerobacteraceae</taxon>
        <taxon>Anaerosalibacter</taxon>
    </lineage>
</organism>
<dbReference type="Proteomes" id="UP001142078">
    <property type="component" value="Unassembled WGS sequence"/>
</dbReference>
<gene>
    <name evidence="3" type="ORF">NSA23_11640</name>
</gene>
<dbReference type="AlphaFoldDB" id="A0A9X2MKD8"/>
<name>A0A9X2MKD8_9FIRM</name>
<sequence>MTKRLFALTLSLVLIFSSFAVFAETEKVDELDRKELKVELENMLKDMEEVLEEVDEVIEEQENLNNDGLEDAIEEVLDSNVQNFSTQSYSTNTLKPEGLVKKQIMLKKEFVDNSVQAAKLTKDIKNNILEINRELRSIIKSVDRNMSKSDYIKIAKLTKELKDEIEEIDYVIGSIGAESKAYVNFVVNKRYMSAMKSFERIVSLQEEQIALLTVLNTNTYELKVILKNV</sequence>
<protein>
    <submittedName>
        <fullName evidence="3">Uncharacterized protein</fullName>
    </submittedName>
</protein>
<feature type="coiled-coil region" evidence="1">
    <location>
        <begin position="33"/>
        <end position="67"/>
    </location>
</feature>
<feature type="chain" id="PRO_5040799912" evidence="2">
    <location>
        <begin position="24"/>
        <end position="229"/>
    </location>
</feature>
<dbReference type="RefSeq" id="WP_042678691.1">
    <property type="nucleotide sequence ID" value="NZ_CABKTM010000007.1"/>
</dbReference>
<keyword evidence="1" id="KW-0175">Coiled coil</keyword>
<dbReference type="EMBL" id="JANJZL010000008">
    <property type="protein sequence ID" value="MCR2044757.1"/>
    <property type="molecule type" value="Genomic_DNA"/>
</dbReference>
<proteinExistence type="predicted"/>
<evidence type="ECO:0000256" key="1">
    <source>
        <dbReference type="SAM" id="Coils"/>
    </source>
</evidence>
<evidence type="ECO:0000313" key="3">
    <source>
        <dbReference type="EMBL" id="MCR2044757.1"/>
    </source>
</evidence>
<accession>A0A9X2MKD8</accession>
<evidence type="ECO:0000313" key="4">
    <source>
        <dbReference type="Proteomes" id="UP001142078"/>
    </source>
</evidence>
<keyword evidence="2" id="KW-0732">Signal</keyword>
<comment type="caution">
    <text evidence="3">The sequence shown here is derived from an EMBL/GenBank/DDBJ whole genome shotgun (WGS) entry which is preliminary data.</text>
</comment>